<reference evidence="5 6" key="1">
    <citation type="submission" date="2011-11" db="EMBL/GenBank/DDBJ databases">
        <title>The Noncontiguous Finished genome of Desulfosporosinus youngiae DSM 17734.</title>
        <authorList>
            <consortium name="US DOE Joint Genome Institute (JGI-PGF)"/>
            <person name="Lucas S."/>
            <person name="Han J."/>
            <person name="Lapidus A."/>
            <person name="Cheng J.-F."/>
            <person name="Goodwin L."/>
            <person name="Pitluck S."/>
            <person name="Peters L."/>
            <person name="Ovchinnikova G."/>
            <person name="Lu M."/>
            <person name="Land M.L."/>
            <person name="Hauser L."/>
            <person name="Pester M."/>
            <person name="Spring S."/>
            <person name="Ollivier B."/>
            <person name="Rattei T."/>
            <person name="Klenk H.-P."/>
            <person name="Wagner M."/>
            <person name="Loy A."/>
            <person name="Woyke T.J."/>
        </authorList>
    </citation>
    <scope>NUCLEOTIDE SEQUENCE [LARGE SCALE GENOMIC DNA]</scope>
    <source>
        <strain evidence="5 6">DSM 17734</strain>
    </source>
</reference>
<dbReference type="PIRSF" id="PIRSF034834">
    <property type="entry name" value="PduT"/>
    <property type="match status" value="1"/>
</dbReference>
<protein>
    <submittedName>
        <fullName evidence="5">Carbon dioxide concentrating mechanism/carboxysome shell protein</fullName>
    </submittedName>
</protein>
<feature type="domain" description="BMC" evidence="4">
    <location>
        <begin position="95"/>
        <end position="181"/>
    </location>
</feature>
<dbReference type="InterPro" id="IPR037233">
    <property type="entry name" value="CcmK-like_sf"/>
</dbReference>
<dbReference type="Proteomes" id="UP000005104">
    <property type="component" value="Chromosome"/>
</dbReference>
<dbReference type="RefSeq" id="WP_007786439.1">
    <property type="nucleotide sequence ID" value="NZ_CM001441.1"/>
</dbReference>
<keyword evidence="6" id="KW-1185">Reference proteome</keyword>
<accession>H5XXY4</accession>
<dbReference type="STRING" id="768710.DesyoDRAFT_4533"/>
<dbReference type="eggNOG" id="COG4577">
    <property type="taxonomic scope" value="Bacteria"/>
</dbReference>
<dbReference type="Gene3D" id="3.30.70.1710">
    <property type="match status" value="2"/>
</dbReference>
<evidence type="ECO:0000313" key="6">
    <source>
        <dbReference type="Proteomes" id="UP000005104"/>
    </source>
</evidence>
<dbReference type="PANTHER" id="PTHR33941:SF11">
    <property type="entry name" value="BACTERIAL MICROCOMPARTMENT SHELL PROTEIN PDUJ"/>
    <property type="match status" value="1"/>
</dbReference>
<dbReference type="PANTHER" id="PTHR33941">
    <property type="entry name" value="PROPANEDIOL UTILIZATION PROTEIN PDUA"/>
    <property type="match status" value="1"/>
</dbReference>
<dbReference type="OrthoDB" id="9791973at2"/>
<dbReference type="InterPro" id="IPR000249">
    <property type="entry name" value="BMC_dom"/>
</dbReference>
<name>H5XXY4_9FIRM</name>
<gene>
    <name evidence="5" type="ORF">DesyoDRAFT_4533</name>
</gene>
<proteinExistence type="inferred from homology"/>
<dbReference type="CDD" id="cd07053">
    <property type="entry name" value="BMC_PduT_repeat1"/>
    <property type="match status" value="1"/>
</dbReference>
<evidence type="ECO:0000256" key="2">
    <source>
        <dbReference type="ARBA" id="ARBA00024446"/>
    </source>
</evidence>
<evidence type="ECO:0000256" key="1">
    <source>
        <dbReference type="ARBA" id="ARBA00024322"/>
    </source>
</evidence>
<dbReference type="InterPro" id="IPR050575">
    <property type="entry name" value="BMC_shell"/>
</dbReference>
<dbReference type="AlphaFoldDB" id="H5XXY4"/>
<organism evidence="5 6">
    <name type="scientific">Desulfosporosinus youngiae DSM 17734</name>
    <dbReference type="NCBI Taxonomy" id="768710"/>
    <lineage>
        <taxon>Bacteria</taxon>
        <taxon>Bacillati</taxon>
        <taxon>Bacillota</taxon>
        <taxon>Clostridia</taxon>
        <taxon>Eubacteriales</taxon>
        <taxon>Desulfitobacteriaceae</taxon>
        <taxon>Desulfosporosinus</taxon>
    </lineage>
</organism>
<sequence length="181" mass="18546">MEAIGLVELNSIAKGIEAADAMLKSAQVELLEAKPVCPGKYIVMISGDVAAVQSAVDAGKSIGASAVIDDFLLPNVHPHVIKAISSASDISEIKALGIIETFSISSLIVAADTAAKAGQVDLIEIRIGMGIGGKSFVTLTGDVSSVTSSVEAGVVLASERGMLIEKVVIPSPHYSLKQCLC</sequence>
<dbReference type="SMART" id="SM00877">
    <property type="entry name" value="BMC"/>
    <property type="match status" value="2"/>
</dbReference>
<dbReference type="CDD" id="cd07054">
    <property type="entry name" value="BMC_PduT_repeat2"/>
    <property type="match status" value="1"/>
</dbReference>
<evidence type="ECO:0000256" key="3">
    <source>
        <dbReference type="PROSITE-ProRule" id="PRU01278"/>
    </source>
</evidence>
<keyword evidence="2" id="KW-1283">Bacterial microcompartment</keyword>
<dbReference type="PROSITE" id="PS51930">
    <property type="entry name" value="BMC_2"/>
    <property type="match status" value="2"/>
</dbReference>
<evidence type="ECO:0000313" key="5">
    <source>
        <dbReference type="EMBL" id="EHQ91487.1"/>
    </source>
</evidence>
<dbReference type="InterPro" id="IPR044872">
    <property type="entry name" value="CcmK/CsoS1_BMC"/>
</dbReference>
<dbReference type="SUPFAM" id="SSF143414">
    <property type="entry name" value="CcmK-like"/>
    <property type="match status" value="2"/>
</dbReference>
<comment type="similarity">
    <text evidence="3">Belongs to the bacterial microcompartments protein family.</text>
</comment>
<dbReference type="GO" id="GO:0031469">
    <property type="term" value="C:bacterial microcompartment"/>
    <property type="evidence" value="ECO:0007669"/>
    <property type="project" value="UniProtKB-SubCell"/>
</dbReference>
<feature type="domain" description="BMC" evidence="4">
    <location>
        <begin position="3"/>
        <end position="85"/>
    </location>
</feature>
<dbReference type="InterPro" id="IPR011238">
    <property type="entry name" value="Micro_shell_prot_PduT"/>
</dbReference>
<dbReference type="Pfam" id="PF00936">
    <property type="entry name" value="BMC"/>
    <property type="match status" value="2"/>
</dbReference>
<dbReference type="HOGENOM" id="CLU_115793_0_0_9"/>
<evidence type="ECO:0000259" key="4">
    <source>
        <dbReference type="PROSITE" id="PS51930"/>
    </source>
</evidence>
<dbReference type="EMBL" id="CM001441">
    <property type="protein sequence ID" value="EHQ91487.1"/>
    <property type="molecule type" value="Genomic_DNA"/>
</dbReference>
<comment type="subcellular location">
    <subcellularLocation>
        <location evidence="1">Bacterial microcompartment</location>
    </subcellularLocation>
</comment>